<comment type="caution">
    <text evidence="1">The sequence shown here is derived from an EMBL/GenBank/DDBJ whole genome shotgun (WGS) entry which is preliminary data.</text>
</comment>
<dbReference type="EMBL" id="VSSQ01010309">
    <property type="protein sequence ID" value="MPM43983.1"/>
    <property type="molecule type" value="Genomic_DNA"/>
</dbReference>
<organism evidence="1">
    <name type="scientific">bioreactor metagenome</name>
    <dbReference type="NCBI Taxonomy" id="1076179"/>
    <lineage>
        <taxon>unclassified sequences</taxon>
        <taxon>metagenomes</taxon>
        <taxon>ecological metagenomes</taxon>
    </lineage>
</organism>
<name>A0A644ZZD5_9ZZZZ</name>
<gene>
    <name evidence="1" type="ORF">SDC9_90661</name>
</gene>
<reference evidence="1" key="1">
    <citation type="submission" date="2019-08" db="EMBL/GenBank/DDBJ databases">
        <authorList>
            <person name="Kucharzyk K."/>
            <person name="Murdoch R.W."/>
            <person name="Higgins S."/>
            <person name="Loffler F."/>
        </authorList>
    </citation>
    <scope>NUCLEOTIDE SEQUENCE</scope>
</reference>
<dbReference type="Pfam" id="PF06050">
    <property type="entry name" value="HGD-D"/>
    <property type="match status" value="1"/>
</dbReference>
<protein>
    <submittedName>
        <fullName evidence="1">Uncharacterized protein</fullName>
    </submittedName>
</protein>
<dbReference type="Gene3D" id="3.40.50.11900">
    <property type="match status" value="1"/>
</dbReference>
<dbReference type="AlphaFoldDB" id="A0A644ZZD5"/>
<evidence type="ECO:0000313" key="1">
    <source>
        <dbReference type="EMBL" id="MPM43983.1"/>
    </source>
</evidence>
<sequence length="43" mass="5043">MVEQLADKLNIPVLRVETDFSAEDAEQVKIRLEAFVELIEQRR</sequence>
<accession>A0A644ZZD5</accession>
<dbReference type="InterPro" id="IPR010327">
    <property type="entry name" value="FldB/FldC_alpha/beta"/>
</dbReference>
<proteinExistence type="predicted"/>